<dbReference type="PANTHER" id="PTHR31973">
    <property type="entry name" value="POLYPROTEIN, PUTATIVE-RELATED"/>
    <property type="match status" value="1"/>
</dbReference>
<dbReference type="EMBL" id="JACGCM010000971">
    <property type="protein sequence ID" value="KAF6163652.1"/>
    <property type="molecule type" value="Genomic_DNA"/>
</dbReference>
<gene>
    <name evidence="2" type="ORF">GIB67_036112</name>
</gene>
<keyword evidence="3" id="KW-1185">Reference proteome</keyword>
<dbReference type="InterPro" id="IPR018289">
    <property type="entry name" value="MULE_transposase_dom"/>
</dbReference>
<dbReference type="AlphaFoldDB" id="A0A7J7N9G3"/>
<accession>A0A7J7N9G3</accession>
<evidence type="ECO:0000259" key="1">
    <source>
        <dbReference type="Pfam" id="PF10551"/>
    </source>
</evidence>
<evidence type="ECO:0000313" key="3">
    <source>
        <dbReference type="Proteomes" id="UP000541444"/>
    </source>
</evidence>
<protein>
    <recommendedName>
        <fullName evidence="1">MULE transposase domain-containing protein</fullName>
    </recommendedName>
</protein>
<comment type="caution">
    <text evidence="2">The sequence shown here is derived from an EMBL/GenBank/DDBJ whole genome shotgun (WGS) entry which is preliminary data.</text>
</comment>
<sequence length="348" mass="39807">MGFSFAGFVRTYNYALYMAVIENEYHKDWVMGYWVVELLDLEGRVLMSLRRTELPFLNLSFYDPNSPFQCLGPDFIKARGLTRSLDGTHTCDKNSQNGHHQASVDWVVNFIEERLRGNLNYKPKDILLDVHKHYGITIPYKQAWRAKELGLAAIYGSSEEGYFLLPGYCEQIKLTNPESIAHVSTLGSDNRFQHLFIAFDASIWGFLSCLPLIGLGAIQLKSKYLGTLLLVTSFDADDGLFLLAFGIVDVQNDENWMWFLSELHKLLEMNTEKIPLLTLFSNEKKGIVDGVKRKFPSASHRFCMRHLSNEIGQEFRNSRLIQLFWKAAYSVTTSGFKEIIAEIEEVSA</sequence>
<proteinExistence type="predicted"/>
<dbReference type="Proteomes" id="UP000541444">
    <property type="component" value="Unassembled WGS sequence"/>
</dbReference>
<dbReference type="OrthoDB" id="1844242at2759"/>
<dbReference type="PANTHER" id="PTHR31973:SF129">
    <property type="entry name" value="SWIM-TYPE DOMAIN-CONTAINING PROTEIN"/>
    <property type="match status" value="1"/>
</dbReference>
<reference evidence="2 3" key="1">
    <citation type="journal article" date="2020" name="IScience">
        <title>Genome Sequencing of the Endangered Kingdonia uniflora (Circaeasteraceae, Ranunculales) Reveals Potential Mechanisms of Evolutionary Specialization.</title>
        <authorList>
            <person name="Sun Y."/>
            <person name="Deng T."/>
            <person name="Zhang A."/>
            <person name="Moore M.J."/>
            <person name="Landis J.B."/>
            <person name="Lin N."/>
            <person name="Zhang H."/>
            <person name="Zhang X."/>
            <person name="Huang J."/>
            <person name="Zhang X."/>
            <person name="Sun H."/>
            <person name="Wang H."/>
        </authorList>
    </citation>
    <scope>NUCLEOTIDE SEQUENCE [LARGE SCALE GENOMIC DNA]</scope>
    <source>
        <strain evidence="2">TB1705</strain>
        <tissue evidence="2">Leaf</tissue>
    </source>
</reference>
<organism evidence="2 3">
    <name type="scientific">Kingdonia uniflora</name>
    <dbReference type="NCBI Taxonomy" id="39325"/>
    <lineage>
        <taxon>Eukaryota</taxon>
        <taxon>Viridiplantae</taxon>
        <taxon>Streptophyta</taxon>
        <taxon>Embryophyta</taxon>
        <taxon>Tracheophyta</taxon>
        <taxon>Spermatophyta</taxon>
        <taxon>Magnoliopsida</taxon>
        <taxon>Ranunculales</taxon>
        <taxon>Circaeasteraceae</taxon>
        <taxon>Kingdonia</taxon>
    </lineage>
</organism>
<evidence type="ECO:0000313" key="2">
    <source>
        <dbReference type="EMBL" id="KAF6163652.1"/>
    </source>
</evidence>
<dbReference type="Pfam" id="PF10551">
    <property type="entry name" value="MULE"/>
    <property type="match status" value="1"/>
</dbReference>
<feature type="domain" description="MULE transposase" evidence="1">
    <location>
        <begin position="220"/>
        <end position="309"/>
    </location>
</feature>
<name>A0A7J7N9G3_9MAGN</name>